<feature type="transmembrane region" description="Helical" evidence="1">
    <location>
        <begin position="55"/>
        <end position="73"/>
    </location>
</feature>
<evidence type="ECO:0000256" key="1">
    <source>
        <dbReference type="SAM" id="Phobius"/>
    </source>
</evidence>
<dbReference type="Proteomes" id="UP000664277">
    <property type="component" value="Unassembled WGS sequence"/>
</dbReference>
<sequence length="153" mass="16677">MTDNANETPVEAAEKPEEGKRISNWAAFVESWNYVGKAMKDPSIQIRSGDKASAALLKGAIFGAFLFLAVPCFGPKSSAIWCYLLADVLFFAAAFLFVVSRFGVLRVMSLRHALVCWQLMIGTSLLSVAMAVNLVFIIVVLVAGRYIAQLTPQ</sequence>
<comment type="caution">
    <text evidence="2">The sequence shown here is derived from an EMBL/GenBank/DDBJ whole genome shotgun (WGS) entry which is preliminary data.</text>
</comment>
<protein>
    <submittedName>
        <fullName evidence="2">Uncharacterized protein</fullName>
    </submittedName>
</protein>
<reference evidence="2" key="1">
    <citation type="submission" date="2021-02" db="EMBL/GenBank/DDBJ databases">
        <title>Genome-Resolved Metagenomics of a Microbial Community Performing Photosynthetic Biological Nutrient Removal.</title>
        <authorList>
            <person name="Mcdaniel E.A."/>
        </authorList>
    </citation>
    <scope>NUCLEOTIDE SEQUENCE</scope>
    <source>
        <strain evidence="2">UWPOB_OBS1</strain>
    </source>
</reference>
<evidence type="ECO:0000313" key="3">
    <source>
        <dbReference type="Proteomes" id="UP000664277"/>
    </source>
</evidence>
<name>A0A8J7PAL6_9BACT</name>
<feature type="transmembrane region" description="Helical" evidence="1">
    <location>
        <begin position="80"/>
        <end position="99"/>
    </location>
</feature>
<keyword evidence="1" id="KW-0812">Transmembrane</keyword>
<keyword evidence="1" id="KW-0472">Membrane</keyword>
<dbReference type="EMBL" id="JAFLCK010000014">
    <property type="protein sequence ID" value="MBN8660847.1"/>
    <property type="molecule type" value="Genomic_DNA"/>
</dbReference>
<evidence type="ECO:0000313" key="2">
    <source>
        <dbReference type="EMBL" id="MBN8660847.1"/>
    </source>
</evidence>
<gene>
    <name evidence="2" type="ORF">J0M35_10810</name>
</gene>
<keyword evidence="1" id="KW-1133">Transmembrane helix</keyword>
<feature type="transmembrane region" description="Helical" evidence="1">
    <location>
        <begin position="119"/>
        <end position="143"/>
    </location>
</feature>
<proteinExistence type="predicted"/>
<dbReference type="AlphaFoldDB" id="A0A8J7PAL6"/>
<accession>A0A8J7PAL6</accession>
<organism evidence="2 3">
    <name type="scientific">Candidatus Obscuribacter phosphatis</name>
    <dbReference type="NCBI Taxonomy" id="1906157"/>
    <lineage>
        <taxon>Bacteria</taxon>
        <taxon>Bacillati</taxon>
        <taxon>Candidatus Melainabacteria</taxon>
        <taxon>Candidatus Obscuribacterales</taxon>
        <taxon>Candidatus Obscuribacteraceae</taxon>
        <taxon>Candidatus Obscuribacter</taxon>
    </lineage>
</organism>